<sequence>MFYGVTVGASAEGTTHLSSLINATRGLALTKKLWLCLENFYHRKEPEVIKLLFQWPFLVFIYLNKLQQSINKMLNRLALY</sequence>
<organism evidence="1 2">
    <name type="scientific">Magallana gigas</name>
    <name type="common">Pacific oyster</name>
    <name type="synonym">Crassostrea gigas</name>
    <dbReference type="NCBI Taxonomy" id="29159"/>
    <lineage>
        <taxon>Eukaryota</taxon>
        <taxon>Metazoa</taxon>
        <taxon>Spiralia</taxon>
        <taxon>Lophotrochozoa</taxon>
        <taxon>Mollusca</taxon>
        <taxon>Bivalvia</taxon>
        <taxon>Autobranchia</taxon>
        <taxon>Pteriomorphia</taxon>
        <taxon>Ostreida</taxon>
        <taxon>Ostreoidea</taxon>
        <taxon>Ostreidae</taxon>
        <taxon>Magallana</taxon>
    </lineage>
</organism>
<evidence type="ECO:0000313" key="1">
    <source>
        <dbReference type="EnsemblMetazoa" id="G31665.1:cds"/>
    </source>
</evidence>
<dbReference type="EnsemblMetazoa" id="G31665.1">
    <property type="protein sequence ID" value="G31665.1:cds"/>
    <property type="gene ID" value="G31665"/>
</dbReference>
<protein>
    <submittedName>
        <fullName evidence="1">Uncharacterized protein</fullName>
    </submittedName>
</protein>
<reference evidence="1" key="1">
    <citation type="submission" date="2022-08" db="UniProtKB">
        <authorList>
            <consortium name="EnsemblMetazoa"/>
        </authorList>
    </citation>
    <scope>IDENTIFICATION</scope>
    <source>
        <strain evidence="1">05x7-T-G4-1.051#20</strain>
    </source>
</reference>
<accession>A0A8W8MCJ0</accession>
<name>A0A8W8MCJ0_MAGGI</name>
<dbReference type="Proteomes" id="UP000005408">
    <property type="component" value="Unassembled WGS sequence"/>
</dbReference>
<proteinExistence type="predicted"/>
<keyword evidence="2" id="KW-1185">Reference proteome</keyword>
<evidence type="ECO:0000313" key="2">
    <source>
        <dbReference type="Proteomes" id="UP000005408"/>
    </source>
</evidence>
<dbReference type="AlphaFoldDB" id="A0A8W8MCJ0"/>